<organism evidence="4 5">
    <name type="scientific">Hydrogenovibrio thermophilus</name>
    <dbReference type="NCBI Taxonomy" id="265883"/>
    <lineage>
        <taxon>Bacteria</taxon>
        <taxon>Pseudomonadati</taxon>
        <taxon>Pseudomonadota</taxon>
        <taxon>Gammaproteobacteria</taxon>
        <taxon>Thiotrichales</taxon>
        <taxon>Piscirickettsiaceae</taxon>
        <taxon>Hydrogenovibrio</taxon>
    </lineage>
</organism>
<accession>A0A410H4H0</accession>
<keyword evidence="1 2" id="KW-0238">DNA-binding</keyword>
<dbReference type="KEGG" id="htr:EPV75_09135"/>
<name>A0A410H4H0_9GAMM</name>
<dbReference type="InterPro" id="IPR023772">
    <property type="entry name" value="DNA-bd_HTH_TetR-type_CS"/>
</dbReference>
<dbReference type="SUPFAM" id="SSF46689">
    <property type="entry name" value="Homeodomain-like"/>
    <property type="match status" value="1"/>
</dbReference>
<protein>
    <submittedName>
        <fullName evidence="4">TetR/AcrR family transcriptional regulator</fullName>
    </submittedName>
</protein>
<evidence type="ECO:0000259" key="3">
    <source>
        <dbReference type="PROSITE" id="PS50977"/>
    </source>
</evidence>
<dbReference type="SUPFAM" id="SSF48498">
    <property type="entry name" value="Tetracyclin repressor-like, C-terminal domain"/>
    <property type="match status" value="1"/>
</dbReference>
<gene>
    <name evidence="4" type="ORF">EPV75_09135</name>
</gene>
<evidence type="ECO:0000256" key="1">
    <source>
        <dbReference type="ARBA" id="ARBA00023125"/>
    </source>
</evidence>
<reference evidence="4 5" key="1">
    <citation type="journal article" date="2018" name="Environ. Microbiol.">
        <title>Genomes of ubiquitous marine and hypersaline Hydrogenovibrio, Thiomicrorhabdus and Thiomicrospira spp. encode a diversity of mechanisms to sustain chemolithoautotrophy in heterogeneous environments.</title>
        <authorList>
            <person name="Scott K.M."/>
            <person name="Williams J."/>
            <person name="Porter C.M.B."/>
            <person name="Russel S."/>
            <person name="Harmer T.L."/>
            <person name="Paul J.H."/>
            <person name="Antonen K.M."/>
            <person name="Bridges M.K."/>
            <person name="Camper G.J."/>
            <person name="Campla C.K."/>
            <person name="Casella L.G."/>
            <person name="Chase E."/>
            <person name="Conrad J.W."/>
            <person name="Cruz M.C."/>
            <person name="Dunlap D.S."/>
            <person name="Duran L."/>
            <person name="Fahsbender E.M."/>
            <person name="Goldsmith D.B."/>
            <person name="Keeley R.F."/>
            <person name="Kondoff M.R."/>
            <person name="Kussy B.I."/>
            <person name="Lane M.K."/>
            <person name="Lawler S."/>
            <person name="Leigh B.A."/>
            <person name="Lewis C."/>
            <person name="Lostal L.M."/>
            <person name="Marking D."/>
            <person name="Mancera P.A."/>
            <person name="McClenthan E.C."/>
            <person name="McIntyre E.A."/>
            <person name="Mine J.A."/>
            <person name="Modi S."/>
            <person name="Moore B.D."/>
            <person name="Morgan W.A."/>
            <person name="Nelson K.M."/>
            <person name="Nguyen K.N."/>
            <person name="Ogburn N."/>
            <person name="Parrino D.G."/>
            <person name="Pedapudi A.D."/>
            <person name="Pelham R.P."/>
            <person name="Preece A.M."/>
            <person name="Rampersad E.A."/>
            <person name="Richardson J.C."/>
            <person name="Rodgers C.M."/>
            <person name="Schaffer B.L."/>
            <person name="Sheridan N.E."/>
            <person name="Solone M.R."/>
            <person name="Staley Z.R."/>
            <person name="Tabuchi M."/>
            <person name="Waide R.J."/>
            <person name="Wanjugi P.W."/>
            <person name="Young S."/>
            <person name="Clum A."/>
            <person name="Daum C."/>
            <person name="Huntemann M."/>
            <person name="Ivanova N."/>
            <person name="Kyrpides N."/>
            <person name="Mikhailova N."/>
            <person name="Palaniappan K."/>
            <person name="Pillay M."/>
            <person name="Reddy T.B.K."/>
            <person name="Shapiro N."/>
            <person name="Stamatis D."/>
            <person name="Varghese N."/>
            <person name="Woyke T."/>
            <person name="Boden R."/>
            <person name="Freyermuth S.K."/>
            <person name="Kerfeld C.A."/>
        </authorList>
    </citation>
    <scope>NUCLEOTIDE SEQUENCE [LARGE SCALE GENOMIC DNA]</scope>
    <source>
        <strain evidence="4 5">JR-2</strain>
    </source>
</reference>
<dbReference type="PANTHER" id="PTHR30055">
    <property type="entry name" value="HTH-TYPE TRANSCRIPTIONAL REGULATOR RUTR"/>
    <property type="match status" value="1"/>
</dbReference>
<dbReference type="GO" id="GO:0003677">
    <property type="term" value="F:DNA binding"/>
    <property type="evidence" value="ECO:0007669"/>
    <property type="project" value="UniProtKB-UniRule"/>
</dbReference>
<evidence type="ECO:0000256" key="2">
    <source>
        <dbReference type="PROSITE-ProRule" id="PRU00335"/>
    </source>
</evidence>
<dbReference type="InterPro" id="IPR009057">
    <property type="entry name" value="Homeodomain-like_sf"/>
</dbReference>
<dbReference type="InterPro" id="IPR001647">
    <property type="entry name" value="HTH_TetR"/>
</dbReference>
<dbReference type="PROSITE" id="PS01081">
    <property type="entry name" value="HTH_TETR_1"/>
    <property type="match status" value="1"/>
</dbReference>
<dbReference type="RefSeq" id="WP_128385173.1">
    <property type="nucleotide sequence ID" value="NZ_CP035033.1"/>
</dbReference>
<dbReference type="InterPro" id="IPR036271">
    <property type="entry name" value="Tet_transcr_reg_TetR-rel_C_sf"/>
</dbReference>
<sequence length="197" mass="22202">MANFFDASDISPSKKRILQSALTLFVEKGFFNTSIPDLVEHSGVSTGSIYHAFKDKEALATELMHHLLATIEAEQADILARHQTVKARYFALVEWMLRFAEAYPDVEQFILYARHKEFMPSVKPICSAKPFMTLRDVILEGQETGVLRQMDVMVASSIAYGSVLRLIQLYLDGVLSTPLMTHFDELTEAAWRALAAE</sequence>
<dbReference type="AlphaFoldDB" id="A0A410H4H0"/>
<evidence type="ECO:0000313" key="4">
    <source>
        <dbReference type="EMBL" id="QAB15823.1"/>
    </source>
</evidence>
<evidence type="ECO:0000313" key="5">
    <source>
        <dbReference type="Proteomes" id="UP000285478"/>
    </source>
</evidence>
<dbReference type="EMBL" id="CP035033">
    <property type="protein sequence ID" value="QAB15823.1"/>
    <property type="molecule type" value="Genomic_DNA"/>
</dbReference>
<feature type="domain" description="HTH tetR-type" evidence="3">
    <location>
        <begin position="11"/>
        <end position="71"/>
    </location>
</feature>
<dbReference type="PROSITE" id="PS50977">
    <property type="entry name" value="HTH_TETR_2"/>
    <property type="match status" value="1"/>
</dbReference>
<keyword evidence="5" id="KW-1185">Reference proteome</keyword>
<dbReference type="PRINTS" id="PR00455">
    <property type="entry name" value="HTHTETR"/>
</dbReference>
<feature type="DNA-binding region" description="H-T-H motif" evidence="2">
    <location>
        <begin position="34"/>
        <end position="53"/>
    </location>
</feature>
<dbReference type="Pfam" id="PF00440">
    <property type="entry name" value="TetR_N"/>
    <property type="match status" value="1"/>
</dbReference>
<proteinExistence type="predicted"/>
<dbReference type="Proteomes" id="UP000285478">
    <property type="component" value="Chromosome"/>
</dbReference>
<dbReference type="Gene3D" id="1.10.357.10">
    <property type="entry name" value="Tetracycline Repressor, domain 2"/>
    <property type="match status" value="1"/>
</dbReference>
<dbReference type="InterPro" id="IPR050109">
    <property type="entry name" value="HTH-type_TetR-like_transc_reg"/>
</dbReference>